<dbReference type="InterPro" id="IPR002052">
    <property type="entry name" value="DNA_methylase_N6_adenine_CS"/>
</dbReference>
<keyword evidence="2" id="KW-1185">Reference proteome</keyword>
<evidence type="ECO:0000313" key="2">
    <source>
        <dbReference type="Proteomes" id="UP000237144"/>
    </source>
</evidence>
<dbReference type="Proteomes" id="UP000237144">
    <property type="component" value="Unassembled WGS sequence"/>
</dbReference>
<dbReference type="GO" id="GO:0032259">
    <property type="term" value="P:methylation"/>
    <property type="evidence" value="ECO:0007669"/>
    <property type="project" value="InterPro"/>
</dbReference>
<dbReference type="CDD" id="cd02440">
    <property type="entry name" value="AdoMet_MTases"/>
    <property type="match status" value="1"/>
</dbReference>
<dbReference type="OrthoDB" id="269872at2759"/>
<dbReference type="Gene3D" id="3.40.50.150">
    <property type="entry name" value="Vaccinia Virus protein VP39"/>
    <property type="match status" value="1"/>
</dbReference>
<name>A0A2S5BGU3_9BASI</name>
<organism evidence="1 2">
    <name type="scientific">Rhodotorula taiwanensis</name>
    <dbReference type="NCBI Taxonomy" id="741276"/>
    <lineage>
        <taxon>Eukaryota</taxon>
        <taxon>Fungi</taxon>
        <taxon>Dikarya</taxon>
        <taxon>Basidiomycota</taxon>
        <taxon>Pucciniomycotina</taxon>
        <taxon>Microbotryomycetes</taxon>
        <taxon>Sporidiobolales</taxon>
        <taxon>Sporidiobolaceae</taxon>
        <taxon>Rhodotorula</taxon>
    </lineage>
</organism>
<evidence type="ECO:0000313" key="1">
    <source>
        <dbReference type="EMBL" id="POY75996.1"/>
    </source>
</evidence>
<dbReference type="GO" id="GO:0003676">
    <property type="term" value="F:nucleic acid binding"/>
    <property type="evidence" value="ECO:0007669"/>
    <property type="project" value="InterPro"/>
</dbReference>
<dbReference type="STRING" id="741276.A0A2S5BGU3"/>
<dbReference type="GO" id="GO:0008168">
    <property type="term" value="F:methyltransferase activity"/>
    <property type="evidence" value="ECO:0007669"/>
    <property type="project" value="InterPro"/>
</dbReference>
<dbReference type="PANTHER" id="PTHR18895">
    <property type="entry name" value="HEMK METHYLTRANSFERASE"/>
    <property type="match status" value="1"/>
</dbReference>
<dbReference type="AlphaFoldDB" id="A0A2S5BGU3"/>
<dbReference type="InterPro" id="IPR050320">
    <property type="entry name" value="N5-glutamine_MTase"/>
</dbReference>
<sequence>MHRATQAEAGDHVVERMVRQIVYEHKPLAYVLGTQPFHPLPVDLLVRPPTLIPRPETEHWVNELTKRITAAHGDADRPDAAGKPFRILDVGTGTGCIALGLTYGLAQAWVEHPNRVQTVAVDQSEQALELARENTLRCGLLASSRVDNAAVLKQASEVVLQKADLFSPTFSSSVSAALPPATASPSGTPDAGHDEVTKRFDLVVSNPPYIPLCDYLSLEANVRDWEDRRALVGEAPAGALVDPAPASPGPQSQSDDGLVFYRKIVSVLHEILAMPETVGSPEEAPVVAFEVGKGQARAVAELLAEWRSPGKSHIRPALRLDPEIIADPWGVERAVFARWRPHVGDRDGHPRKEVGQAN</sequence>
<gene>
    <name evidence="1" type="ORF">BMF94_1081</name>
</gene>
<dbReference type="GO" id="GO:0005739">
    <property type="term" value="C:mitochondrion"/>
    <property type="evidence" value="ECO:0007669"/>
    <property type="project" value="TreeGrafter"/>
</dbReference>
<dbReference type="PROSITE" id="PS00092">
    <property type="entry name" value="N6_MTASE"/>
    <property type="match status" value="1"/>
</dbReference>
<accession>A0A2S5BGU3</accession>
<comment type="caution">
    <text evidence="1">The sequence shown here is derived from an EMBL/GenBank/DDBJ whole genome shotgun (WGS) entry which is preliminary data.</text>
</comment>
<protein>
    <recommendedName>
        <fullName evidence="3">Methyltransferase domain-containing protein</fullName>
    </recommendedName>
</protein>
<dbReference type="EMBL" id="PJQD01000009">
    <property type="protein sequence ID" value="POY75996.1"/>
    <property type="molecule type" value="Genomic_DNA"/>
</dbReference>
<dbReference type="PANTHER" id="PTHR18895:SF74">
    <property type="entry name" value="MTRF1L RELEASE FACTOR GLUTAMINE METHYLTRANSFERASE"/>
    <property type="match status" value="1"/>
</dbReference>
<dbReference type="SUPFAM" id="SSF53335">
    <property type="entry name" value="S-adenosyl-L-methionine-dependent methyltransferases"/>
    <property type="match status" value="1"/>
</dbReference>
<evidence type="ECO:0008006" key="3">
    <source>
        <dbReference type="Google" id="ProtNLM"/>
    </source>
</evidence>
<reference evidence="1 2" key="1">
    <citation type="journal article" date="2018" name="Front. Microbiol.">
        <title>Prospects for Fungal Bioremediation of Acidic Radioactive Waste Sites: Characterization and Genome Sequence of Rhodotorula taiwanensis MD1149.</title>
        <authorList>
            <person name="Tkavc R."/>
            <person name="Matrosova V.Y."/>
            <person name="Grichenko O.E."/>
            <person name="Gostincar C."/>
            <person name="Volpe R.P."/>
            <person name="Klimenkova P."/>
            <person name="Gaidamakova E.K."/>
            <person name="Zhou C.E."/>
            <person name="Stewart B.J."/>
            <person name="Lyman M.G."/>
            <person name="Malfatti S.A."/>
            <person name="Rubinfeld B."/>
            <person name="Courtot M."/>
            <person name="Singh J."/>
            <person name="Dalgard C.L."/>
            <person name="Hamilton T."/>
            <person name="Frey K.G."/>
            <person name="Gunde-Cimerman N."/>
            <person name="Dugan L."/>
            <person name="Daly M.J."/>
        </authorList>
    </citation>
    <scope>NUCLEOTIDE SEQUENCE [LARGE SCALE GENOMIC DNA]</scope>
    <source>
        <strain evidence="1 2">MD1149</strain>
    </source>
</reference>
<dbReference type="InterPro" id="IPR029063">
    <property type="entry name" value="SAM-dependent_MTases_sf"/>
</dbReference>
<proteinExistence type="predicted"/>